<reference evidence="2" key="1">
    <citation type="journal article" date="2023" name="PhytoFront">
        <title>Draft Genome Resources of Seven Strains of Tilletia horrida, Causal Agent of Kernel Smut of Rice.</title>
        <authorList>
            <person name="Khanal S."/>
            <person name="Antony Babu S."/>
            <person name="Zhou X.G."/>
        </authorList>
    </citation>
    <scope>NUCLEOTIDE SEQUENCE</scope>
    <source>
        <strain evidence="2">TX3</strain>
    </source>
</reference>
<dbReference type="EMBL" id="JAPDMQ010000978">
    <property type="protein sequence ID" value="KAK0519475.1"/>
    <property type="molecule type" value="Genomic_DNA"/>
</dbReference>
<feature type="compositionally biased region" description="Polar residues" evidence="1">
    <location>
        <begin position="262"/>
        <end position="288"/>
    </location>
</feature>
<feature type="region of interest" description="Disordered" evidence="1">
    <location>
        <begin position="350"/>
        <end position="422"/>
    </location>
</feature>
<feature type="compositionally biased region" description="Basic residues" evidence="1">
    <location>
        <begin position="148"/>
        <end position="159"/>
    </location>
</feature>
<feature type="compositionally biased region" description="Basic residues" evidence="1">
    <location>
        <begin position="88"/>
        <end position="100"/>
    </location>
</feature>
<feature type="compositionally biased region" description="Polar residues" evidence="1">
    <location>
        <begin position="131"/>
        <end position="142"/>
    </location>
</feature>
<accession>A0AAN6G637</accession>
<dbReference type="AlphaFoldDB" id="A0AAN6G637"/>
<evidence type="ECO:0000313" key="2">
    <source>
        <dbReference type="EMBL" id="KAK0519475.1"/>
    </source>
</evidence>
<comment type="caution">
    <text evidence="2">The sequence shown here is derived from an EMBL/GenBank/DDBJ whole genome shotgun (WGS) entry which is preliminary data.</text>
</comment>
<feature type="compositionally biased region" description="Polar residues" evidence="1">
    <location>
        <begin position="392"/>
        <end position="401"/>
    </location>
</feature>
<feature type="compositionally biased region" description="Basic and acidic residues" evidence="1">
    <location>
        <begin position="108"/>
        <end position="122"/>
    </location>
</feature>
<keyword evidence="3" id="KW-1185">Reference proteome</keyword>
<protein>
    <submittedName>
        <fullName evidence="2">Uncharacterized protein</fullName>
    </submittedName>
</protein>
<sequence length="422" mass="44872">MVMLLAADTGSAAFLTPSTRSRTRRSAGRTAAQALGASIGATDPRSTDIGLRRGAASTENGKTSPPRVERQLDGERRAEAHRSAASSIKKRRSTASRRRAAAAQDRAGGADHGPRTTTERELKLRHRRPSVVSSGSATQGSPGTKADKRPKRGTRHLGRRSSGTARERACLPVRHRSAVPALSRLSTSRAASAMQERHSCARAAPGRLSGARRASHSWQRQLGEDAKLSVLSLFSTKARKITTRFARVCNEQIAHGLKPSTYAKTRQRGSCSTAGSTQAQARQRSSAGGSRVAPSLLRATDRTRVGHQQRKRASAIRWCWWRRLSEAGTKEGPFADVDATCGDGSGHKDAIAGTTLDGSGSGRRPYADAIQEPSEDGPTDPPAQAHGDRSGSTRSAQTTRSMMKAGAAHKAPSLASTRTTGR</sequence>
<name>A0AAN6G637_9BASI</name>
<feature type="region of interest" description="Disordered" evidence="1">
    <location>
        <begin position="260"/>
        <end position="308"/>
    </location>
</feature>
<feature type="compositionally biased region" description="Basic and acidic residues" evidence="1">
    <location>
        <begin position="67"/>
        <end position="82"/>
    </location>
</feature>
<evidence type="ECO:0000256" key="1">
    <source>
        <dbReference type="SAM" id="MobiDB-lite"/>
    </source>
</evidence>
<evidence type="ECO:0000313" key="3">
    <source>
        <dbReference type="Proteomes" id="UP001176521"/>
    </source>
</evidence>
<gene>
    <name evidence="2" type="ORF">OC842_007444</name>
</gene>
<feature type="region of interest" description="Disordered" evidence="1">
    <location>
        <begin position="7"/>
        <end position="167"/>
    </location>
</feature>
<proteinExistence type="predicted"/>
<dbReference type="Proteomes" id="UP001176521">
    <property type="component" value="Unassembled WGS sequence"/>
</dbReference>
<organism evidence="2 3">
    <name type="scientific">Tilletia horrida</name>
    <dbReference type="NCBI Taxonomy" id="155126"/>
    <lineage>
        <taxon>Eukaryota</taxon>
        <taxon>Fungi</taxon>
        <taxon>Dikarya</taxon>
        <taxon>Basidiomycota</taxon>
        <taxon>Ustilaginomycotina</taxon>
        <taxon>Exobasidiomycetes</taxon>
        <taxon>Tilletiales</taxon>
        <taxon>Tilletiaceae</taxon>
        <taxon>Tilletia</taxon>
    </lineage>
</organism>